<dbReference type="AlphaFoldDB" id="A0A143PI61"/>
<name>A0A143PI61_LUTPR</name>
<feature type="domain" description="N-acetyltransferase" evidence="1">
    <location>
        <begin position="14"/>
        <end position="152"/>
    </location>
</feature>
<sequence length="152" mass="17114">MTPPSRDALRRPGTTTFAVTDADVASAFPVMRQLRTQLEEATFVERVRAAERLGLRLVLHVVDGRVAAVAGFRLLEQLKNGLVLYVDDLVTDEAERSRGHGDALLHWLIAYARQQGCAAFELDSGVQRHGAHRFYLRHRMRISSHHFALDLD</sequence>
<dbReference type="Pfam" id="PF00583">
    <property type="entry name" value="Acetyltransf_1"/>
    <property type="match status" value="1"/>
</dbReference>
<dbReference type="SUPFAM" id="SSF55729">
    <property type="entry name" value="Acyl-CoA N-acyltransferases (Nat)"/>
    <property type="match status" value="1"/>
</dbReference>
<dbReference type="STRING" id="1855912.LuPra_00642"/>
<reference evidence="2 3" key="1">
    <citation type="journal article" date="2016" name="Genome Announc.">
        <title>First Complete Genome Sequence of a Subdivision 6 Acidobacterium Strain.</title>
        <authorList>
            <person name="Huang S."/>
            <person name="Vieira S."/>
            <person name="Bunk B."/>
            <person name="Riedel T."/>
            <person name="Sproer C."/>
            <person name="Overmann J."/>
        </authorList>
    </citation>
    <scope>NUCLEOTIDE SEQUENCE [LARGE SCALE GENOMIC DNA]</scope>
    <source>
        <strain evidence="3">DSM 100886 HEG_-6_39</strain>
    </source>
</reference>
<proteinExistence type="predicted"/>
<organism evidence="2 3">
    <name type="scientific">Luteitalea pratensis</name>
    <dbReference type="NCBI Taxonomy" id="1855912"/>
    <lineage>
        <taxon>Bacteria</taxon>
        <taxon>Pseudomonadati</taxon>
        <taxon>Acidobacteriota</taxon>
        <taxon>Vicinamibacteria</taxon>
        <taxon>Vicinamibacterales</taxon>
        <taxon>Vicinamibacteraceae</taxon>
        <taxon>Luteitalea</taxon>
    </lineage>
</organism>
<dbReference type="InterPro" id="IPR016181">
    <property type="entry name" value="Acyl_CoA_acyltransferase"/>
</dbReference>
<dbReference type="RefSeq" id="WP_110169415.1">
    <property type="nucleotide sequence ID" value="NZ_CP015136.1"/>
</dbReference>
<dbReference type="PROSITE" id="PS51186">
    <property type="entry name" value="GNAT"/>
    <property type="match status" value="1"/>
</dbReference>
<dbReference type="CDD" id="cd04301">
    <property type="entry name" value="NAT_SF"/>
    <property type="match status" value="1"/>
</dbReference>
<dbReference type="InterPro" id="IPR000182">
    <property type="entry name" value="GNAT_dom"/>
</dbReference>
<evidence type="ECO:0000259" key="1">
    <source>
        <dbReference type="PROSITE" id="PS51186"/>
    </source>
</evidence>
<evidence type="ECO:0000313" key="2">
    <source>
        <dbReference type="EMBL" id="AMY07469.1"/>
    </source>
</evidence>
<dbReference type="Gene3D" id="3.40.630.30">
    <property type="match status" value="1"/>
</dbReference>
<dbReference type="OrthoDB" id="9805924at2"/>
<accession>A0A143PI61</accession>
<keyword evidence="2" id="KW-0808">Transferase</keyword>
<dbReference type="KEGG" id="abac:LuPra_00642"/>
<gene>
    <name evidence="2" type="ORF">LuPra_00642</name>
</gene>
<evidence type="ECO:0000313" key="3">
    <source>
        <dbReference type="Proteomes" id="UP000076079"/>
    </source>
</evidence>
<dbReference type="GO" id="GO:0016747">
    <property type="term" value="F:acyltransferase activity, transferring groups other than amino-acyl groups"/>
    <property type="evidence" value="ECO:0007669"/>
    <property type="project" value="InterPro"/>
</dbReference>
<dbReference type="Proteomes" id="UP000076079">
    <property type="component" value="Chromosome"/>
</dbReference>
<protein>
    <submittedName>
        <fullName evidence="2">Aminoalkylphosphonic acid N-acetyltransferase</fullName>
    </submittedName>
</protein>
<dbReference type="EMBL" id="CP015136">
    <property type="protein sequence ID" value="AMY07469.1"/>
    <property type="molecule type" value="Genomic_DNA"/>
</dbReference>
<keyword evidence="3" id="KW-1185">Reference proteome</keyword>
<reference evidence="3" key="2">
    <citation type="submission" date="2016-04" db="EMBL/GenBank/DDBJ databases">
        <title>First Complete Genome Sequence of a Subdivision 6 Acidobacterium.</title>
        <authorList>
            <person name="Huang S."/>
            <person name="Vieira S."/>
            <person name="Bunk B."/>
            <person name="Riedel T."/>
            <person name="Sproeer C."/>
            <person name="Overmann J."/>
        </authorList>
    </citation>
    <scope>NUCLEOTIDE SEQUENCE [LARGE SCALE GENOMIC DNA]</scope>
    <source>
        <strain evidence="3">DSM 100886 HEG_-6_39</strain>
    </source>
</reference>